<comment type="caution">
    <text evidence="3">The sequence shown here is derived from an EMBL/GenBank/DDBJ whole genome shotgun (WGS) entry which is preliminary data.</text>
</comment>
<name>A0A9P7Z899_9HELO</name>
<feature type="region of interest" description="Disordered" evidence="1">
    <location>
        <begin position="246"/>
        <end position="265"/>
    </location>
</feature>
<evidence type="ECO:0000313" key="4">
    <source>
        <dbReference type="Proteomes" id="UP000887226"/>
    </source>
</evidence>
<organism evidence="3 4">
    <name type="scientific">Calycina marina</name>
    <dbReference type="NCBI Taxonomy" id="1763456"/>
    <lineage>
        <taxon>Eukaryota</taxon>
        <taxon>Fungi</taxon>
        <taxon>Dikarya</taxon>
        <taxon>Ascomycota</taxon>
        <taxon>Pezizomycotina</taxon>
        <taxon>Leotiomycetes</taxon>
        <taxon>Helotiales</taxon>
        <taxon>Pezizellaceae</taxon>
        <taxon>Calycina</taxon>
    </lineage>
</organism>
<proteinExistence type="predicted"/>
<evidence type="ECO:0000313" key="3">
    <source>
        <dbReference type="EMBL" id="KAG9247132.1"/>
    </source>
</evidence>
<reference evidence="3" key="1">
    <citation type="journal article" date="2021" name="IMA Fungus">
        <title>Genomic characterization of three marine fungi, including Emericellopsis atlantica sp. nov. with signatures of a generalist lifestyle and marine biomass degradation.</title>
        <authorList>
            <person name="Hagestad O.C."/>
            <person name="Hou L."/>
            <person name="Andersen J.H."/>
            <person name="Hansen E.H."/>
            <person name="Altermark B."/>
            <person name="Li C."/>
            <person name="Kuhnert E."/>
            <person name="Cox R.J."/>
            <person name="Crous P.W."/>
            <person name="Spatafora J.W."/>
            <person name="Lail K."/>
            <person name="Amirebrahimi M."/>
            <person name="Lipzen A."/>
            <person name="Pangilinan J."/>
            <person name="Andreopoulos W."/>
            <person name="Hayes R.D."/>
            <person name="Ng V."/>
            <person name="Grigoriev I.V."/>
            <person name="Jackson S.A."/>
            <person name="Sutton T.D.S."/>
            <person name="Dobson A.D.W."/>
            <person name="Rama T."/>
        </authorList>
    </citation>
    <scope>NUCLEOTIDE SEQUENCE</scope>
    <source>
        <strain evidence="3">TRa3180A</strain>
    </source>
</reference>
<dbReference type="PANTHER" id="PTHR36182">
    <property type="entry name" value="PROTEIN, PUTATIVE (AFU_ORTHOLOGUE AFUA_6G10930)-RELATED"/>
    <property type="match status" value="1"/>
</dbReference>
<accession>A0A9P7Z899</accession>
<dbReference type="OrthoDB" id="2342176at2759"/>
<dbReference type="Gene3D" id="2.70.50.70">
    <property type="match status" value="1"/>
</dbReference>
<feature type="compositionally biased region" description="Low complexity" evidence="1">
    <location>
        <begin position="326"/>
        <end position="348"/>
    </location>
</feature>
<dbReference type="Proteomes" id="UP000887226">
    <property type="component" value="Unassembled WGS sequence"/>
</dbReference>
<dbReference type="AlphaFoldDB" id="A0A9P7Z899"/>
<keyword evidence="4" id="KW-1185">Reference proteome</keyword>
<feature type="chain" id="PRO_5040437273" evidence="2">
    <location>
        <begin position="21"/>
        <end position="418"/>
    </location>
</feature>
<keyword evidence="2" id="KW-0732">Signal</keyword>
<feature type="signal peptide" evidence="2">
    <location>
        <begin position="1"/>
        <end position="20"/>
    </location>
</feature>
<gene>
    <name evidence="3" type="ORF">BJ878DRAFT_219858</name>
</gene>
<evidence type="ECO:0000256" key="1">
    <source>
        <dbReference type="SAM" id="MobiDB-lite"/>
    </source>
</evidence>
<sequence>MQNYTLLALAVAFGVQLSYAHMEMQYPAPLRSKFNALVSSGNADYSMTSPLTGPSQFPCKGYQSDLGTAAGGSTATFAAGSTNNFTITGGADHDGGSCQAALSYDGGESFTVIHSYIGNCPGAGTTSYDFTVPSDAASGAALFAWTWYNKVGNREIYQNCASITISGASSKVKRATTAFSARPDMFVANLDNGCTTIETTDLTFPEPGPDVTGTGTTVAGTLTGTCAAVNGIGSSAVVSSDTAAGSAAPVASSSPATSAGSGSESSLSATTLATQASSASSVAAPSIPGGVFATVATSGSTSSPTSIASSGSSGAASSAVVQPTVSASPGSASSAAPVVPVASSSPSSTPNLGTQSGPCTDEGQYNCIAGTSFQRCASGTWSVAMSIAAGTKCTAGMSDTLDIGFAKVRRARSVSEYF</sequence>
<dbReference type="EMBL" id="MU253781">
    <property type="protein sequence ID" value="KAG9247132.1"/>
    <property type="molecule type" value="Genomic_DNA"/>
</dbReference>
<feature type="region of interest" description="Disordered" evidence="1">
    <location>
        <begin position="326"/>
        <end position="357"/>
    </location>
</feature>
<evidence type="ECO:0000256" key="2">
    <source>
        <dbReference type="SAM" id="SignalP"/>
    </source>
</evidence>
<protein>
    <submittedName>
        <fullName evidence="3">Uncharacterized protein</fullName>
    </submittedName>
</protein>
<dbReference type="PANTHER" id="PTHR36182:SF1">
    <property type="entry name" value="PROTEIN, PUTATIVE (AFU_ORTHOLOGUE AFUA_6G10930)-RELATED"/>
    <property type="match status" value="1"/>
</dbReference>